<dbReference type="EMBL" id="ML734937">
    <property type="protein sequence ID" value="KAB8212083.1"/>
    <property type="molecule type" value="Genomic_DNA"/>
</dbReference>
<accession>A0A5N6E5M7</accession>
<dbReference type="Proteomes" id="UP000326532">
    <property type="component" value="Unassembled WGS sequence"/>
</dbReference>
<proteinExistence type="predicted"/>
<name>A0A5N6E5M7_ASPPA</name>
<dbReference type="OMA" id="GWEAEMF"/>
<sequence>MTASESDIIPLVIVGYGRPISVNFIPPLLEGTPYRMVSSLDLVSSREPFRYSAHNMGVVLETLHPRPKAFVVGIAVDPSYCEEMEKVWNSYVENVLKPESENGEWEKNAFVPLPRTHAVDPKQVTRPPANIGWEAEMFRQLDSVFRPEELDKGNHKMVPENSEQVEVFGALESNV</sequence>
<evidence type="ECO:0000313" key="2">
    <source>
        <dbReference type="Proteomes" id="UP000326532"/>
    </source>
</evidence>
<reference evidence="1 2" key="1">
    <citation type="submission" date="2019-04" db="EMBL/GenBank/DDBJ databases">
        <title>Fungal friends and foes A comparative genomics study of 23 Aspergillus species from section Flavi.</title>
        <authorList>
            <consortium name="DOE Joint Genome Institute"/>
            <person name="Kjaerbolling I."/>
            <person name="Vesth T.C."/>
            <person name="Frisvad J.C."/>
            <person name="Nybo J.L."/>
            <person name="Theobald S."/>
            <person name="Kildgaard S."/>
            <person name="Petersen T.I."/>
            <person name="Kuo A."/>
            <person name="Sato A."/>
            <person name="Lyhne E.K."/>
            <person name="Kogle M.E."/>
            <person name="Wiebenga A."/>
            <person name="Kun R.S."/>
            <person name="Lubbers R.J."/>
            <person name="Makela M.R."/>
            <person name="Barry K."/>
            <person name="Chovatia M."/>
            <person name="Clum A."/>
            <person name="Daum C."/>
            <person name="Haridas S."/>
            <person name="He G."/>
            <person name="LaButti K."/>
            <person name="Lipzen A."/>
            <person name="Mondo S."/>
            <person name="Pangilinan J."/>
            <person name="Riley R."/>
            <person name="Salamov A."/>
            <person name="Simmons B.A."/>
            <person name="Magnuson J.K."/>
            <person name="Henrissat B."/>
            <person name="Mortensen U.H."/>
            <person name="Larsen T.O."/>
            <person name="De vries R.P."/>
            <person name="Grigoriev I.V."/>
            <person name="Machida M."/>
            <person name="Baker S.E."/>
            <person name="Andersen M.R."/>
        </authorList>
    </citation>
    <scope>NUCLEOTIDE SEQUENCE [LARGE SCALE GENOMIC DNA]</scope>
    <source>
        <strain evidence="1 2">CBS 117618</strain>
    </source>
</reference>
<dbReference type="AlphaFoldDB" id="A0A5N6E5M7"/>
<keyword evidence="2" id="KW-1185">Reference proteome</keyword>
<gene>
    <name evidence="1" type="ORF">BDV34DRAFT_63473</name>
</gene>
<protein>
    <submittedName>
        <fullName evidence="1">Uncharacterized protein</fullName>
    </submittedName>
</protein>
<evidence type="ECO:0000313" key="1">
    <source>
        <dbReference type="EMBL" id="KAB8212083.1"/>
    </source>
</evidence>
<dbReference type="VEuPathDB" id="FungiDB:BDV34DRAFT_63473"/>
<organism evidence="1 2">
    <name type="scientific">Aspergillus parasiticus</name>
    <dbReference type="NCBI Taxonomy" id="5067"/>
    <lineage>
        <taxon>Eukaryota</taxon>
        <taxon>Fungi</taxon>
        <taxon>Dikarya</taxon>
        <taxon>Ascomycota</taxon>
        <taxon>Pezizomycotina</taxon>
        <taxon>Eurotiomycetes</taxon>
        <taxon>Eurotiomycetidae</taxon>
        <taxon>Eurotiales</taxon>
        <taxon>Aspergillaceae</taxon>
        <taxon>Aspergillus</taxon>
        <taxon>Aspergillus subgen. Circumdati</taxon>
    </lineage>
</organism>